<accession>A0ABS4EQ36</accession>
<organism evidence="3 4">
    <name type="scientific">Rhizobium herbae</name>
    <dbReference type="NCBI Taxonomy" id="508661"/>
    <lineage>
        <taxon>Bacteria</taxon>
        <taxon>Pseudomonadati</taxon>
        <taxon>Pseudomonadota</taxon>
        <taxon>Alphaproteobacteria</taxon>
        <taxon>Hyphomicrobiales</taxon>
        <taxon>Rhizobiaceae</taxon>
        <taxon>Rhizobium/Agrobacterium group</taxon>
        <taxon>Rhizobium</taxon>
    </lineage>
</organism>
<feature type="transmembrane region" description="Helical" evidence="1">
    <location>
        <begin position="21"/>
        <end position="43"/>
    </location>
</feature>
<dbReference type="InterPro" id="IPR036465">
    <property type="entry name" value="vWFA_dom_sf"/>
</dbReference>
<evidence type="ECO:0000313" key="3">
    <source>
        <dbReference type="EMBL" id="MBP1860047.1"/>
    </source>
</evidence>
<dbReference type="InterPro" id="IPR028087">
    <property type="entry name" value="Tad_N"/>
</dbReference>
<dbReference type="Gene3D" id="3.40.50.410">
    <property type="entry name" value="von Willebrand factor, type A domain"/>
    <property type="match status" value="1"/>
</dbReference>
<feature type="domain" description="Putative Flp pilus-assembly TadG-like N-terminal" evidence="2">
    <location>
        <begin position="22"/>
        <end position="66"/>
    </location>
</feature>
<protein>
    <submittedName>
        <fullName evidence="3">Flp pilus assembly protein TadG</fullName>
    </submittedName>
</protein>
<evidence type="ECO:0000313" key="4">
    <source>
        <dbReference type="Proteomes" id="UP000823786"/>
    </source>
</evidence>
<sequence>MRLISFAAARSRLKSLLGDRNGNVALVVAITAVPMLLAVGASLDYTRAYNVQNKMQADLDAALVAAIKQVDTNDEVKLKAKIADWFEAQADKRDSSYDLAEIKIDKSGHTITATAKGTVPTTLMSLADINSVPVSVASAIKGPATSHLEVNIVIDKSPSMLLAATSQGQTLMRNNAGCEFACHSTNDPVTVQKKKYPTYYAYSKAAGVKLRSDVALEAVGEVLDMIDSADNTHTRIKVGLYGLGETISAVLPPDYSTSSARKKLSDDKSKLTSASSMASTDFQTALMALKTKVGPAGDGSSANQPLKLVLLLTDGVQSKREWVTTGASNWGKVAPLNPDWCAYLKESKATVAVLYTEYLAIPADWGYNATVAKTMNSSDWKSTWGGTLRSGVSGTTSRQDYIPIALQDCASSSDLFVSASSEDQIKKGLSALFTQYLTSVRLTQ</sequence>
<keyword evidence="1" id="KW-0812">Transmembrane</keyword>
<evidence type="ECO:0000259" key="2">
    <source>
        <dbReference type="Pfam" id="PF13400"/>
    </source>
</evidence>
<gene>
    <name evidence="3" type="ORF">J2Z75_003568</name>
</gene>
<keyword evidence="1" id="KW-0472">Membrane</keyword>
<proteinExistence type="predicted"/>
<dbReference type="RefSeq" id="WP_209854051.1">
    <property type="nucleotide sequence ID" value="NZ_JAGGJV010000006.1"/>
</dbReference>
<comment type="caution">
    <text evidence="3">The sequence shown here is derived from an EMBL/GenBank/DDBJ whole genome shotgun (WGS) entry which is preliminary data.</text>
</comment>
<dbReference type="Proteomes" id="UP000823786">
    <property type="component" value="Unassembled WGS sequence"/>
</dbReference>
<name>A0ABS4EQ36_9HYPH</name>
<reference evidence="3 4" key="1">
    <citation type="submission" date="2021-03" db="EMBL/GenBank/DDBJ databases">
        <title>Genomic Encyclopedia of Type Strains, Phase IV (KMG-IV): sequencing the most valuable type-strain genomes for metagenomic binning, comparative biology and taxonomic classification.</title>
        <authorList>
            <person name="Goeker M."/>
        </authorList>
    </citation>
    <scope>NUCLEOTIDE SEQUENCE [LARGE SCALE GENOMIC DNA]</scope>
    <source>
        <strain evidence="3 4">DSM 26427</strain>
    </source>
</reference>
<keyword evidence="1" id="KW-1133">Transmembrane helix</keyword>
<evidence type="ECO:0000256" key="1">
    <source>
        <dbReference type="SAM" id="Phobius"/>
    </source>
</evidence>
<dbReference type="Pfam" id="PF13400">
    <property type="entry name" value="Tad"/>
    <property type="match status" value="1"/>
</dbReference>
<keyword evidence="4" id="KW-1185">Reference proteome</keyword>
<dbReference type="EMBL" id="JAGGJV010000006">
    <property type="protein sequence ID" value="MBP1860047.1"/>
    <property type="molecule type" value="Genomic_DNA"/>
</dbReference>